<reference evidence="3" key="1">
    <citation type="submission" date="2025-08" db="UniProtKB">
        <authorList>
            <consortium name="RefSeq"/>
        </authorList>
    </citation>
    <scope>IDENTIFICATION</scope>
    <source>
        <tissue evidence="3">Tentacle</tissue>
    </source>
</reference>
<dbReference type="OrthoDB" id="5957937at2759"/>
<dbReference type="RefSeq" id="XP_031566810.1">
    <property type="nucleotide sequence ID" value="XM_031710950.1"/>
</dbReference>
<gene>
    <name evidence="3" type="primary">LOC116301823</name>
</gene>
<dbReference type="AlphaFoldDB" id="A0A6P8IJA8"/>
<accession>A0A6P8IJA8</accession>
<protein>
    <submittedName>
        <fullName evidence="3">Uncharacterized protein LOC116301823</fullName>
    </submittedName>
</protein>
<proteinExistence type="predicted"/>
<evidence type="ECO:0000256" key="1">
    <source>
        <dbReference type="SAM" id="MobiDB-lite"/>
    </source>
</evidence>
<dbReference type="Proteomes" id="UP000515163">
    <property type="component" value="Unplaced"/>
</dbReference>
<dbReference type="GeneID" id="116301823"/>
<feature type="compositionally biased region" description="Basic and acidic residues" evidence="1">
    <location>
        <begin position="15"/>
        <end position="26"/>
    </location>
</feature>
<organism evidence="2 3">
    <name type="scientific">Actinia tenebrosa</name>
    <name type="common">Australian red waratah sea anemone</name>
    <dbReference type="NCBI Taxonomy" id="6105"/>
    <lineage>
        <taxon>Eukaryota</taxon>
        <taxon>Metazoa</taxon>
        <taxon>Cnidaria</taxon>
        <taxon>Anthozoa</taxon>
        <taxon>Hexacorallia</taxon>
        <taxon>Actiniaria</taxon>
        <taxon>Actiniidae</taxon>
        <taxon>Actinia</taxon>
    </lineage>
</organism>
<feature type="region of interest" description="Disordered" evidence="1">
    <location>
        <begin position="1"/>
        <end position="26"/>
    </location>
</feature>
<evidence type="ECO:0000313" key="2">
    <source>
        <dbReference type="Proteomes" id="UP000515163"/>
    </source>
</evidence>
<dbReference type="KEGG" id="aten:116301823"/>
<sequence length="140" mass="16616">MEKEKEEGNIGDSSDNEKQSSVEHDSLREFVTKECLQQLQSNGHVSDNSIEQERMNQFFQRAISESERMNAEVSKSRTQQQKLYEELGKDMFESWSKDHASEVLTPEQYQSWKNEEEKLSKDFMRKKMLHNKVNDEDSFR</sequence>
<evidence type="ECO:0000313" key="3">
    <source>
        <dbReference type="RefSeq" id="XP_031566810.1"/>
    </source>
</evidence>
<name>A0A6P8IJA8_ACTTE</name>
<keyword evidence="2" id="KW-1185">Reference proteome</keyword>
<dbReference type="InParanoid" id="A0A6P8IJA8"/>